<feature type="compositionally biased region" description="Basic and acidic residues" evidence="3">
    <location>
        <begin position="123"/>
        <end position="133"/>
    </location>
</feature>
<dbReference type="GeneID" id="30983893"/>
<comment type="subcellular location">
    <subcellularLocation>
        <location evidence="1">Nucleus</location>
    </subcellularLocation>
</comment>
<dbReference type="Pfam" id="PF00172">
    <property type="entry name" value="Zn_clus"/>
    <property type="match status" value="1"/>
</dbReference>
<dbReference type="RefSeq" id="XP_020064735.1">
    <property type="nucleotide sequence ID" value="XM_020209757.1"/>
</dbReference>
<gene>
    <name evidence="5" type="ORF">CANTADRAFT_49830</name>
</gene>
<feature type="region of interest" description="Disordered" evidence="3">
    <location>
        <begin position="123"/>
        <end position="200"/>
    </location>
</feature>
<evidence type="ECO:0000259" key="4">
    <source>
        <dbReference type="PROSITE" id="PS50048"/>
    </source>
</evidence>
<keyword evidence="6" id="KW-1185">Reference proteome</keyword>
<dbReference type="GO" id="GO:0000981">
    <property type="term" value="F:DNA-binding transcription factor activity, RNA polymerase II-specific"/>
    <property type="evidence" value="ECO:0007669"/>
    <property type="project" value="InterPro"/>
</dbReference>
<dbReference type="PANTHER" id="PTHR37534:SF7">
    <property type="entry name" value="TRANSCRIPTIONAL ACTIVATOR PROTEIN UGA3"/>
    <property type="match status" value="1"/>
</dbReference>
<dbReference type="AlphaFoldDB" id="A0A1E4SJD1"/>
<dbReference type="SMART" id="SM00066">
    <property type="entry name" value="GAL4"/>
    <property type="match status" value="1"/>
</dbReference>
<dbReference type="InterPro" id="IPR021858">
    <property type="entry name" value="Fun_TF"/>
</dbReference>
<organism evidence="5 6">
    <name type="scientific">Suhomyces tanzawaensis NRRL Y-17324</name>
    <dbReference type="NCBI Taxonomy" id="984487"/>
    <lineage>
        <taxon>Eukaryota</taxon>
        <taxon>Fungi</taxon>
        <taxon>Dikarya</taxon>
        <taxon>Ascomycota</taxon>
        <taxon>Saccharomycotina</taxon>
        <taxon>Pichiomycetes</taxon>
        <taxon>Debaryomycetaceae</taxon>
        <taxon>Suhomyces</taxon>
    </lineage>
</organism>
<dbReference type="GO" id="GO:0005634">
    <property type="term" value="C:nucleus"/>
    <property type="evidence" value="ECO:0007669"/>
    <property type="project" value="UniProtKB-SubCell"/>
</dbReference>
<dbReference type="PROSITE" id="PS00463">
    <property type="entry name" value="ZN2_CY6_FUNGAL_1"/>
    <property type="match status" value="1"/>
</dbReference>
<dbReference type="InterPro" id="IPR001138">
    <property type="entry name" value="Zn2Cys6_DnaBD"/>
</dbReference>
<evidence type="ECO:0000313" key="6">
    <source>
        <dbReference type="Proteomes" id="UP000094285"/>
    </source>
</evidence>
<feature type="domain" description="Zn(2)-C6 fungal-type" evidence="4">
    <location>
        <begin position="78"/>
        <end position="108"/>
    </location>
</feature>
<evidence type="ECO:0000256" key="1">
    <source>
        <dbReference type="ARBA" id="ARBA00004123"/>
    </source>
</evidence>
<dbReference type="InterPro" id="IPR036864">
    <property type="entry name" value="Zn2-C6_fun-type_DNA-bd_sf"/>
</dbReference>
<dbReference type="Pfam" id="PF11951">
    <property type="entry name" value="Fungal_trans_2"/>
    <property type="match status" value="1"/>
</dbReference>
<reference evidence="6" key="1">
    <citation type="submission" date="2016-05" db="EMBL/GenBank/DDBJ databases">
        <title>Comparative genomics of biotechnologically important yeasts.</title>
        <authorList>
            <consortium name="DOE Joint Genome Institute"/>
            <person name="Riley R."/>
            <person name="Haridas S."/>
            <person name="Wolfe K.H."/>
            <person name="Lopes M.R."/>
            <person name="Hittinger C.T."/>
            <person name="Goker M."/>
            <person name="Salamov A."/>
            <person name="Wisecaver J."/>
            <person name="Long T.M."/>
            <person name="Aerts A.L."/>
            <person name="Barry K."/>
            <person name="Choi C."/>
            <person name="Clum A."/>
            <person name="Coughlan A.Y."/>
            <person name="Deshpande S."/>
            <person name="Douglass A.P."/>
            <person name="Hanson S.J."/>
            <person name="Klenk H.-P."/>
            <person name="Labutti K."/>
            <person name="Lapidus A."/>
            <person name="Lindquist E."/>
            <person name="Lipzen A."/>
            <person name="Meier-Kolthoff J.P."/>
            <person name="Ohm R.A."/>
            <person name="Otillar R.P."/>
            <person name="Pangilinan J."/>
            <person name="Peng Y."/>
            <person name="Rokas A."/>
            <person name="Rosa C.A."/>
            <person name="Scheuner C."/>
            <person name="Sibirny A.A."/>
            <person name="Slot J.C."/>
            <person name="Stielow J.B."/>
            <person name="Sun H."/>
            <person name="Kurtzman C.P."/>
            <person name="Blackwell M."/>
            <person name="Grigoriev I.V."/>
            <person name="Jeffries T.W."/>
        </authorList>
    </citation>
    <scope>NUCLEOTIDE SEQUENCE [LARGE SCALE GENOMIC DNA]</scope>
    <source>
        <strain evidence="6">NRRL Y-17324</strain>
    </source>
</reference>
<evidence type="ECO:0000256" key="2">
    <source>
        <dbReference type="ARBA" id="ARBA00023242"/>
    </source>
</evidence>
<feature type="region of interest" description="Disordered" evidence="3">
    <location>
        <begin position="1"/>
        <end position="60"/>
    </location>
</feature>
<dbReference type="STRING" id="984487.A0A1E4SJD1"/>
<feature type="compositionally biased region" description="Low complexity" evidence="3">
    <location>
        <begin position="182"/>
        <end position="196"/>
    </location>
</feature>
<feature type="compositionally biased region" description="Polar residues" evidence="3">
    <location>
        <begin position="39"/>
        <end position="54"/>
    </location>
</feature>
<evidence type="ECO:0000313" key="5">
    <source>
        <dbReference type="EMBL" id="ODV79613.1"/>
    </source>
</evidence>
<evidence type="ECO:0000256" key="3">
    <source>
        <dbReference type="SAM" id="MobiDB-lite"/>
    </source>
</evidence>
<dbReference type="GO" id="GO:0000976">
    <property type="term" value="F:transcription cis-regulatory region binding"/>
    <property type="evidence" value="ECO:0007669"/>
    <property type="project" value="TreeGrafter"/>
</dbReference>
<accession>A0A1E4SJD1</accession>
<dbReference type="GO" id="GO:0008270">
    <property type="term" value="F:zinc ion binding"/>
    <property type="evidence" value="ECO:0007669"/>
    <property type="project" value="InterPro"/>
</dbReference>
<dbReference type="OrthoDB" id="5419315at2759"/>
<dbReference type="Proteomes" id="UP000094285">
    <property type="component" value="Unassembled WGS sequence"/>
</dbReference>
<dbReference type="EMBL" id="KV453911">
    <property type="protein sequence ID" value="ODV79613.1"/>
    <property type="molecule type" value="Genomic_DNA"/>
</dbReference>
<keyword evidence="2" id="KW-0539">Nucleus</keyword>
<sequence length="734" mass="82842">MLVTFNSKKRANTEISPGGRKASKVAHDLTPSTPEKPGGSTSEPVTKTSSQGSDPSFKLINKSTDFFNTKSSRRSRNGCLTCKVRKKKCDELRPTCSGCSRLKKECLWVDYENMSEAEIKEIREKAENDEKTQKLRRRRSKLTNPQQTASKPAEFEPARTQSTEPKPADSHPESSNASQVNSPRLEQPRSPSSPSSFLTFLKDHGIQDSPIERSSVLSEHVVKDEPHNQLVVNKDVQDLTIHLPNSFVESLLELGHMFNNPQSPYYSQYLQLMTPSNGEDFITNLNSIITPLPPHPPSYLPELATPKCAYLYNYYVETLSDKISIAPSSQNESNAYQKVFLPLAYKDKGVLYGILAWAGFHLGGKWKEEGTKYVDMALEHLMKSLTEVKSNNNTVAQPEDRQVTIIKLATLLILCGAEICKGDVKNWSIFLNWGWKILYAHGGILNFNRLKEEHWLISNFAYHDLLASSSTERGTYFPSEDYATIFSDKAGFSRGNLNPLLGVSKKLYKSIGDISTLVFESKKILQRIYSEGIIEIENKKGVDESPTYTSLDTECSSEDGESEISEHGKINKMLYTIIEKANLLEKEIDSSRPDPEDLIGITDSELEWQLTLFEAFQLSAKLFLKQSILKCNPSMIEIQVLNTDLIKCIDILLGTPVQASLVFPLFMSGIHCVTKHDRDVLLKRMTNLMELYGPWNIQRAKFLVEKVWEQNPKGDTVVDWQSILKELGWDINFA</sequence>
<dbReference type="CDD" id="cd00067">
    <property type="entry name" value="GAL4"/>
    <property type="match status" value="1"/>
</dbReference>
<dbReference type="Gene3D" id="4.10.240.10">
    <property type="entry name" value="Zn(2)-C6 fungal-type DNA-binding domain"/>
    <property type="match status" value="1"/>
</dbReference>
<protein>
    <recommendedName>
        <fullName evidence="4">Zn(2)-C6 fungal-type domain-containing protein</fullName>
    </recommendedName>
</protein>
<name>A0A1E4SJD1_9ASCO</name>
<dbReference type="PROSITE" id="PS50048">
    <property type="entry name" value="ZN2_CY6_FUNGAL_2"/>
    <property type="match status" value="1"/>
</dbReference>
<dbReference type="SUPFAM" id="SSF57701">
    <property type="entry name" value="Zn2/Cys6 DNA-binding domain"/>
    <property type="match status" value="1"/>
</dbReference>
<proteinExistence type="predicted"/>
<dbReference type="PANTHER" id="PTHR37534">
    <property type="entry name" value="TRANSCRIPTIONAL ACTIVATOR PROTEIN UGA3"/>
    <property type="match status" value="1"/>
</dbReference>
<dbReference type="GO" id="GO:0045944">
    <property type="term" value="P:positive regulation of transcription by RNA polymerase II"/>
    <property type="evidence" value="ECO:0007669"/>
    <property type="project" value="TreeGrafter"/>
</dbReference>